<gene>
    <name evidence="1" type="ORF">ACFO0C_43285</name>
</gene>
<comment type="caution">
    <text evidence="1">The sequence shown here is derived from an EMBL/GenBank/DDBJ whole genome shotgun (WGS) entry which is preliminary data.</text>
</comment>
<evidence type="ECO:0000313" key="2">
    <source>
        <dbReference type="Proteomes" id="UP001595867"/>
    </source>
</evidence>
<evidence type="ECO:0000313" key="1">
    <source>
        <dbReference type="EMBL" id="MFC4071804.1"/>
    </source>
</evidence>
<dbReference type="EMBL" id="JBHSBL010000029">
    <property type="protein sequence ID" value="MFC4071804.1"/>
    <property type="molecule type" value="Genomic_DNA"/>
</dbReference>
<sequence length="176" mass="18781">MHPVGGLDDLGRTGLAWGTLIDTGLALISTGDGRDLTGDLRLLAGPAEPDSGSLLEAPLEPRQWWKGPGGHVHQVALVHLGDWDHLGIDVWTPGKDELLDPEAQAQADRVLARCRPPLADWYEHAAKARAAFGPAPRPYPFTFGRLPGSPGHGFSTGHDAKTTWGRLVGRWLGLGG</sequence>
<protein>
    <submittedName>
        <fullName evidence="1">Uncharacterized protein</fullName>
    </submittedName>
</protein>
<organism evidence="1 2">
    <name type="scientific">Actinoplanes subglobosus</name>
    <dbReference type="NCBI Taxonomy" id="1547892"/>
    <lineage>
        <taxon>Bacteria</taxon>
        <taxon>Bacillati</taxon>
        <taxon>Actinomycetota</taxon>
        <taxon>Actinomycetes</taxon>
        <taxon>Micromonosporales</taxon>
        <taxon>Micromonosporaceae</taxon>
        <taxon>Actinoplanes</taxon>
    </lineage>
</organism>
<reference evidence="2" key="1">
    <citation type="journal article" date="2019" name="Int. J. Syst. Evol. Microbiol.">
        <title>The Global Catalogue of Microorganisms (GCM) 10K type strain sequencing project: providing services to taxonomists for standard genome sequencing and annotation.</title>
        <authorList>
            <consortium name="The Broad Institute Genomics Platform"/>
            <consortium name="The Broad Institute Genome Sequencing Center for Infectious Disease"/>
            <person name="Wu L."/>
            <person name="Ma J."/>
        </authorList>
    </citation>
    <scope>NUCLEOTIDE SEQUENCE [LARGE SCALE GENOMIC DNA]</scope>
    <source>
        <strain evidence="2">TBRC 5832</strain>
    </source>
</reference>
<accession>A0ABV8J5G5</accession>
<dbReference type="Proteomes" id="UP001595867">
    <property type="component" value="Unassembled WGS sequence"/>
</dbReference>
<dbReference type="RefSeq" id="WP_378072682.1">
    <property type="nucleotide sequence ID" value="NZ_JBHSBL010000029.1"/>
</dbReference>
<name>A0ABV8J5G5_9ACTN</name>
<proteinExistence type="predicted"/>
<keyword evidence="2" id="KW-1185">Reference proteome</keyword>